<dbReference type="AlphaFoldDB" id="A0A2V3ZPB8"/>
<feature type="domain" description="TniQ" evidence="1">
    <location>
        <begin position="7"/>
        <end position="134"/>
    </location>
</feature>
<dbReference type="RefSeq" id="WP_114611168.1">
    <property type="nucleotide sequence ID" value="NZ_QFWX01000001.1"/>
</dbReference>
<dbReference type="Pfam" id="PF06527">
    <property type="entry name" value="TniQ"/>
    <property type="match status" value="1"/>
</dbReference>
<protein>
    <recommendedName>
        <fullName evidence="1">TniQ domain-containing protein</fullName>
    </recommendedName>
</protein>
<dbReference type="EMBL" id="QFWX01000001">
    <property type="protein sequence ID" value="PXX93237.1"/>
    <property type="molecule type" value="Genomic_DNA"/>
</dbReference>
<reference evidence="3" key="1">
    <citation type="submission" date="2018-05" db="EMBL/GenBank/DDBJ databases">
        <authorList>
            <person name="Lu D."/>
        </authorList>
    </citation>
    <scope>NUCLEOTIDE SEQUENCE [LARGE SCALE GENOMIC DNA]</scope>
    <source>
        <strain evidence="3">F01</strain>
    </source>
</reference>
<evidence type="ECO:0000259" key="1">
    <source>
        <dbReference type="Pfam" id="PF06527"/>
    </source>
</evidence>
<gene>
    <name evidence="2" type="ORF">DIT71_00045</name>
</gene>
<evidence type="ECO:0000313" key="2">
    <source>
        <dbReference type="EMBL" id="PXX93237.1"/>
    </source>
</evidence>
<keyword evidence="3" id="KW-1185">Reference proteome</keyword>
<dbReference type="Proteomes" id="UP000253987">
    <property type="component" value="Unassembled WGS sequence"/>
</dbReference>
<accession>A0A2V3ZPB8</accession>
<proteinExistence type="predicted"/>
<reference evidence="2 3" key="2">
    <citation type="submission" date="2018-06" db="EMBL/GenBank/DDBJ databases">
        <title>Marinobactersediminissp. nov, a moderately halophilic bacterium isolated from marine solar saltern.</title>
        <authorList>
            <person name="Zhang Y."/>
        </authorList>
    </citation>
    <scope>NUCLEOTIDE SEQUENCE [LARGE SCALE GENOMIC DNA]</scope>
    <source>
        <strain evidence="2 3">F01</strain>
    </source>
</reference>
<dbReference type="InterPro" id="IPR009492">
    <property type="entry name" value="TniQ"/>
</dbReference>
<evidence type="ECO:0000313" key="3">
    <source>
        <dbReference type="Proteomes" id="UP000253987"/>
    </source>
</evidence>
<name>A0A2V3ZPB8_9GAMM</name>
<comment type="caution">
    <text evidence="2">The sequence shown here is derived from an EMBL/GenBank/DDBJ whole genome shotgun (WGS) entry which is preliminary data.</text>
</comment>
<organism evidence="2 3">
    <name type="scientific">Marinobacter vulgaris</name>
    <dbReference type="NCBI Taxonomy" id="1928331"/>
    <lineage>
        <taxon>Bacteria</taxon>
        <taxon>Pseudomonadati</taxon>
        <taxon>Pseudomonadota</taxon>
        <taxon>Gammaproteobacteria</taxon>
        <taxon>Pseudomonadales</taxon>
        <taxon>Marinobacteraceae</taxon>
        <taxon>Marinobacter</taxon>
    </lineage>
</organism>
<dbReference type="OrthoDB" id="6917259at2"/>
<sequence>MKRLAARPVPVSGESLNGFLLRVGKVNCLFDPSEIFEVLGCHQSTKRYKGWHETVSENLVVALEKRLERPIGHLLTHFALIDSLSWTDELNRMIRDVRYGYPRICPKCVAERGILDWRWNLAFTSTCPKHSALLVSRCPKCDKAMKWSSSLLIGCYGCEESWGEIEGQPVTTVSSTESMIWDTLGNDPTSMNSDLIHDICRAIAYVMRPFDTIHDSITAAPLLTDHSSYVARAYRVLEDPEVFALWRKECHQQRNDLLPLGDAQLEAPCQLFAKGLLKVWNGPSEGFAIPFDTFSKVKTFPENTRYISPARRDRHFEAEGGVDYRYQHRISSMARVTGWDEHAVHDLFNGEVFPTHKNITQSRQRRFDGRAMISIFLEFPDFATETAIEVRTDSAVFRRNLTTPGRLINAVLRKVVPGGFKRGDLLSSIYVDRSRFEAWLVNERTLATRRSVHLTDVIAALECSESEVGRLVGERKLKWATHREWQEWVDGPSLFEFMLQGD</sequence>